<proteinExistence type="predicted"/>
<keyword evidence="2" id="KW-0723">Serine/threonine-protein kinase</keyword>
<dbReference type="GO" id="GO:0005886">
    <property type="term" value="C:plasma membrane"/>
    <property type="evidence" value="ECO:0007669"/>
    <property type="project" value="UniProtKB-ARBA"/>
</dbReference>
<keyword evidence="17" id="KW-1185">Reference proteome</keyword>
<dbReference type="InterPro" id="IPR000719">
    <property type="entry name" value="Prot_kinase_dom"/>
</dbReference>
<evidence type="ECO:0000256" key="4">
    <source>
        <dbReference type="ARBA" id="ARBA00022692"/>
    </source>
</evidence>
<reference evidence="17" key="1">
    <citation type="submission" date="2013-06" db="EMBL/GenBank/DDBJ databases">
        <authorList>
            <person name="Zhao Q."/>
        </authorList>
    </citation>
    <scope>NUCLEOTIDE SEQUENCE</scope>
    <source>
        <strain evidence="17">cv. W1943</strain>
    </source>
</reference>
<dbReference type="eggNOG" id="KOG1187">
    <property type="taxonomic scope" value="Eukaryota"/>
</dbReference>
<dbReference type="Gramene" id="ORUFI12G19690.1">
    <property type="protein sequence ID" value="ORUFI12G19690.1"/>
    <property type="gene ID" value="ORUFI12G19690"/>
</dbReference>
<dbReference type="InterPro" id="IPR008271">
    <property type="entry name" value="Ser/Thr_kinase_AS"/>
</dbReference>
<dbReference type="InterPro" id="IPR017441">
    <property type="entry name" value="Protein_kinase_ATP_BS"/>
</dbReference>
<keyword evidence="3" id="KW-0808">Transferase</keyword>
<evidence type="ECO:0000256" key="11">
    <source>
        <dbReference type="ARBA" id="ARBA00023180"/>
    </source>
</evidence>
<feature type="binding site" evidence="12">
    <location>
        <position position="714"/>
    </location>
    <ligand>
        <name>ATP</name>
        <dbReference type="ChEBI" id="CHEBI:30616"/>
    </ligand>
</feature>
<keyword evidence="5 14" id="KW-0732">Signal</keyword>
<feature type="chain" id="PRO_5002372448" description="Protein kinase domain-containing protein" evidence="14">
    <location>
        <begin position="26"/>
        <end position="1032"/>
    </location>
</feature>
<dbReference type="GO" id="GO:0005524">
    <property type="term" value="F:ATP binding"/>
    <property type="evidence" value="ECO:0007669"/>
    <property type="project" value="UniProtKB-UniRule"/>
</dbReference>
<evidence type="ECO:0000256" key="10">
    <source>
        <dbReference type="ARBA" id="ARBA00023136"/>
    </source>
</evidence>
<protein>
    <recommendedName>
        <fullName evidence="15">Protein kinase domain-containing protein</fullName>
    </recommendedName>
</protein>
<evidence type="ECO:0000256" key="6">
    <source>
        <dbReference type="ARBA" id="ARBA00022741"/>
    </source>
</evidence>
<evidence type="ECO:0000256" key="1">
    <source>
        <dbReference type="ARBA" id="ARBA00004167"/>
    </source>
</evidence>
<dbReference type="SUPFAM" id="SSF56112">
    <property type="entry name" value="Protein kinase-like (PK-like)"/>
    <property type="match status" value="1"/>
</dbReference>
<evidence type="ECO:0000313" key="17">
    <source>
        <dbReference type="Proteomes" id="UP000008022"/>
    </source>
</evidence>
<keyword evidence="4 13" id="KW-0812">Transmembrane</keyword>
<evidence type="ECO:0000256" key="3">
    <source>
        <dbReference type="ARBA" id="ARBA00022679"/>
    </source>
</evidence>
<evidence type="ECO:0000313" key="16">
    <source>
        <dbReference type="EnsemblPlants" id="ORUFI12G19690.1"/>
    </source>
</evidence>
<evidence type="ECO:0000256" key="14">
    <source>
        <dbReference type="SAM" id="SignalP"/>
    </source>
</evidence>
<dbReference type="SMART" id="SM00220">
    <property type="entry name" value="S_TKc"/>
    <property type="match status" value="1"/>
</dbReference>
<evidence type="ECO:0000256" key="2">
    <source>
        <dbReference type="ARBA" id="ARBA00022527"/>
    </source>
</evidence>
<feature type="transmembrane region" description="Helical" evidence="13">
    <location>
        <begin position="314"/>
        <end position="334"/>
    </location>
</feature>
<evidence type="ECO:0000256" key="13">
    <source>
        <dbReference type="SAM" id="Phobius"/>
    </source>
</evidence>
<feature type="signal peptide" evidence="14">
    <location>
        <begin position="1"/>
        <end position="25"/>
    </location>
</feature>
<dbReference type="OMA" id="CHFPAKK"/>
<keyword evidence="7" id="KW-0418">Kinase</keyword>
<keyword evidence="9 13" id="KW-1133">Transmembrane helix</keyword>
<keyword evidence="6 12" id="KW-0547">Nucleotide-binding</keyword>
<dbReference type="HOGENOM" id="CLU_000288_43_7_1"/>
<keyword evidence="11" id="KW-0325">Glycoprotein</keyword>
<evidence type="ECO:0000256" key="8">
    <source>
        <dbReference type="ARBA" id="ARBA00022840"/>
    </source>
</evidence>
<dbReference type="PROSITE" id="PS00107">
    <property type="entry name" value="PROTEIN_KINASE_ATP"/>
    <property type="match status" value="1"/>
</dbReference>
<name>A0A0E0RJI7_ORYRU</name>
<feature type="transmembrane region" description="Helical" evidence="13">
    <location>
        <begin position="615"/>
        <end position="634"/>
    </location>
</feature>
<dbReference type="Pfam" id="PF00069">
    <property type="entry name" value="Pkinase"/>
    <property type="match status" value="1"/>
</dbReference>
<dbReference type="EnsemblPlants" id="ORUFI12G19690.1">
    <property type="protein sequence ID" value="ORUFI12G19690.1"/>
    <property type="gene ID" value="ORUFI12G19690"/>
</dbReference>
<dbReference type="GO" id="GO:0004674">
    <property type="term" value="F:protein serine/threonine kinase activity"/>
    <property type="evidence" value="ECO:0007669"/>
    <property type="project" value="UniProtKB-KW"/>
</dbReference>
<dbReference type="PANTHER" id="PTHR46008:SF62">
    <property type="entry name" value="PROTEIN KINASE DOMAIN-CONTAINING PROTEIN"/>
    <property type="match status" value="1"/>
</dbReference>
<keyword evidence="10 13" id="KW-0472">Membrane</keyword>
<dbReference type="PROSITE" id="PS50011">
    <property type="entry name" value="PROTEIN_KINASE_DOM"/>
    <property type="match status" value="1"/>
</dbReference>
<dbReference type="FunFam" id="3.30.200.20:FF:000712">
    <property type="entry name" value="WAK-like kinase"/>
    <property type="match status" value="1"/>
</dbReference>
<dbReference type="InterPro" id="IPR011009">
    <property type="entry name" value="Kinase-like_dom_sf"/>
</dbReference>
<accession>A0A0E0RJI7</accession>
<dbReference type="Gene3D" id="1.10.510.10">
    <property type="entry name" value="Transferase(Phosphotransferase) domain 1"/>
    <property type="match status" value="1"/>
</dbReference>
<reference evidence="16" key="2">
    <citation type="submission" date="2015-06" db="UniProtKB">
        <authorList>
            <consortium name="EnsemblPlants"/>
        </authorList>
    </citation>
    <scope>IDENTIFICATION</scope>
</reference>
<organism evidence="16 17">
    <name type="scientific">Oryza rufipogon</name>
    <name type="common">Brownbeard rice</name>
    <name type="synonym">Asian wild rice</name>
    <dbReference type="NCBI Taxonomy" id="4529"/>
    <lineage>
        <taxon>Eukaryota</taxon>
        <taxon>Viridiplantae</taxon>
        <taxon>Streptophyta</taxon>
        <taxon>Embryophyta</taxon>
        <taxon>Tracheophyta</taxon>
        <taxon>Spermatophyta</taxon>
        <taxon>Magnoliopsida</taxon>
        <taxon>Liliopsida</taxon>
        <taxon>Poales</taxon>
        <taxon>Poaceae</taxon>
        <taxon>BOP clade</taxon>
        <taxon>Oryzoideae</taxon>
        <taxon>Oryzeae</taxon>
        <taxon>Oryzinae</taxon>
        <taxon>Oryza</taxon>
    </lineage>
</organism>
<evidence type="ECO:0000256" key="9">
    <source>
        <dbReference type="ARBA" id="ARBA00022989"/>
    </source>
</evidence>
<dbReference type="Proteomes" id="UP000008022">
    <property type="component" value="Unassembled WGS sequence"/>
</dbReference>
<keyword evidence="8 12" id="KW-0067">ATP-binding</keyword>
<comment type="subcellular location">
    <subcellularLocation>
        <location evidence="1">Membrane</location>
        <topology evidence="1">Single-pass membrane protein</topology>
    </subcellularLocation>
</comment>
<dbReference type="AlphaFoldDB" id="A0A0E0RJI7"/>
<evidence type="ECO:0000256" key="5">
    <source>
        <dbReference type="ARBA" id="ARBA00022729"/>
    </source>
</evidence>
<sequence>MRLAGGFVFLLCVHLFLIPPDGALSAPGGGGERCRRQCGGLVVPYPLGFSGSCPILLACVDAGNSTAALILPGGGGGGNATTTTSSYSYTASNFNASRSTFVVALPPSCSRTVSEARRWLSGANYGVSSRTGLFLRGDCHRNSSASNATNCSIPAETMSRMVPTASCGAEGNTTASALTCVTSTSPAPDPAKPESSSGSGIVGLFAEWKKLEEPSCDNLLTSVYGDTREGVFSLEFSVAEMGWWVNGNCTHGGGGGDLAWRCAPNATCLNVQTPTGGWGHQCKCLHGMVGDGFAAGEGCYFAAKLKMHLAGGRLLLLLLCVGVQFLLILPYGALSASPAAAATGGDERCRRKCGGLDVPYPFGFSGDCPILLACDEGNSTAALLRPTNGTSTTMEPLSYAVVGKSFNSTASTFVVSLLPSCNRTVSDARLWLTGANYGVSSSTGLFVRGCQNAKNNSCSVPAEAMSSMLTTAKCGGGGGGNGTASSPVTCIPTMSTEADMAKGVGLFAQWDKVEEPRCDNLLTSVYGETTNDGVFTLEIAVAEMGWWVNGNCSNHSAAAADLVGLCAANATCHDVRTPSGAWGHQCRCLEGMDGDGFAAGEGCHFPAKKSSTKKILIIVGGVLAGTVAAGVLFLCCARCRRSGGGGGRSGFDRLAAKRLLSEAASSSGVPVYSYHEVARATNSFSHTHRLGTGAYGTVYVGKLPASSPSLVAIKRMRRRHDDGDDDAAVAVLLNEVKLISSLSHPGLVRLLGCCLDRGEQILVYEFVPNGTLAHHLAGGGLPWRARLGVAAETAAAIAYLHAKRPPILHRDVKSSNILLDGDLRPRLADFGLSRAVGRLDQASLSHVSTAPQGTPGYLDPEYHQNFHLSDKSDVYSFGVVLLELITAMKVVDFARPAAEVNLASLALDRIGKGRVDDIVDPALVDRADEWVMRSVRHVSELAFRCLAFQKDVRPAMSEVAAELARIRDAAPASVPGARTGAGSRPPMVIDVGVGFDGVDAAVKKVGSPVSVQDVWVSDQSSPSTNGSMPRFA</sequence>
<dbReference type="STRING" id="4529.A0A0E0RJI7"/>
<evidence type="ECO:0000259" key="15">
    <source>
        <dbReference type="PROSITE" id="PS50011"/>
    </source>
</evidence>
<dbReference type="InterPro" id="IPR000742">
    <property type="entry name" value="EGF"/>
</dbReference>
<evidence type="ECO:0000256" key="12">
    <source>
        <dbReference type="PROSITE-ProRule" id="PRU10141"/>
    </source>
</evidence>
<evidence type="ECO:0000256" key="7">
    <source>
        <dbReference type="ARBA" id="ARBA00022777"/>
    </source>
</evidence>
<dbReference type="PROSITE" id="PS00108">
    <property type="entry name" value="PROTEIN_KINASE_ST"/>
    <property type="match status" value="1"/>
</dbReference>
<dbReference type="FunFam" id="1.10.510.10:FF:000161">
    <property type="entry name" value="Wall-associated receptor kinase-like 20"/>
    <property type="match status" value="1"/>
</dbReference>
<dbReference type="SMART" id="SM00181">
    <property type="entry name" value="EGF"/>
    <property type="match status" value="2"/>
</dbReference>
<dbReference type="PANTHER" id="PTHR46008">
    <property type="entry name" value="LEAF RUST 10 DISEASE-RESISTANCE LOCUS RECEPTOR-LIKE PROTEIN KINASE-LIKE 1.4"/>
    <property type="match status" value="1"/>
</dbReference>
<feature type="domain" description="Protein kinase" evidence="15">
    <location>
        <begin position="684"/>
        <end position="966"/>
    </location>
</feature>
<dbReference type="Gene3D" id="3.30.200.20">
    <property type="entry name" value="Phosphorylase Kinase, domain 1"/>
    <property type="match status" value="1"/>
</dbReference>